<evidence type="ECO:0000313" key="2">
    <source>
        <dbReference type="Proteomes" id="UP000001249"/>
    </source>
</evidence>
<organism evidence="1 2">
    <name type="scientific">Microcystis phage LMM01</name>
    <dbReference type="NCBI Taxonomy" id="2856824"/>
    <lineage>
        <taxon>Viruses</taxon>
        <taxon>Duplodnaviria</taxon>
        <taxon>Heunggongvirae</taxon>
        <taxon>Uroviricota</taxon>
        <taxon>Caudoviricetes</taxon>
        <taxon>Fukuivirus</taxon>
        <taxon>Fukuivirus LMM01</taxon>
    </lineage>
</organism>
<dbReference type="Proteomes" id="UP000001249">
    <property type="component" value="Segment"/>
</dbReference>
<dbReference type="RefSeq" id="YP_851058.1">
    <property type="nucleotide sequence ID" value="NC_008562.1"/>
</dbReference>
<sequence length="80" mass="9391">MLREKLAEYAHEAWSRWMRYLFSKSTVNSDGSVTIPASLVKRWTRQMNTNYHMLPDSEQQSDILEADKMLDIMNTNHTVA</sequence>
<proteinExistence type="predicted"/>
<protein>
    <submittedName>
        <fullName evidence="1">Uncharacterized protein</fullName>
    </submittedName>
</protein>
<accession>A0A7F8</accession>
<dbReference type="KEGG" id="vg:4484338"/>
<reference evidence="2" key="1">
    <citation type="journal article" date="2008" name="J. Bacteriol.">
        <title>Ma-LMM01 infecting toxic Microcystis aeruginosa illuminates diverse cyanophage genome strategies.</title>
        <authorList>
            <person name="Yoshida T."/>
            <person name="Nagasaki K."/>
            <person name="Takashima Y."/>
            <person name="Shirai Y."/>
            <person name="Tomaru Y."/>
            <person name="Takao Y."/>
            <person name="Sakamoto S."/>
            <person name="Hiroishi S."/>
            <person name="Ogata H."/>
        </authorList>
    </citation>
    <scope>NUCLEOTIDE SEQUENCE</scope>
</reference>
<dbReference type="GeneID" id="4484338"/>
<name>A0A7F8_9CAUD</name>
<dbReference type="EMBL" id="AB231700">
    <property type="protein sequence ID" value="BAF36135.1"/>
    <property type="molecule type" value="Genomic_DNA"/>
</dbReference>
<keyword evidence="2" id="KW-1185">Reference proteome</keyword>
<evidence type="ECO:0000313" key="1">
    <source>
        <dbReference type="EMBL" id="BAF36135.1"/>
    </source>
</evidence>